<feature type="transmembrane region" description="Helical" evidence="7">
    <location>
        <begin position="20"/>
        <end position="38"/>
    </location>
</feature>
<sequence>MSSSRAVHHFVSPVKEVDASIWTLFAGATTFLGFRIWCKVTRRHGLWYDDYILLICWLVLLATNVVITTEMATGYVTKTWGDRMLILISISSCGTTIGQTWSKTAFAVTLLRITDNWKRPVVLKVFMNWSQYCDETADQNYWRMQGFCLNYETVSRTKAAGNIWNITMDFVLALFPWMVIWKLKISQWEKIGLCGTMSLGVVVAVISAIRQAWMDNPASTRYDDLYFWHQGLSMVWYSAEVTGTIMVQCIPVMRPMLGDMKTSLASRRLADAEHGRSATAEMERRDSTRARATTTADVDTTSEEFILEELQLAARRKSRMMSQASLSPSEVDRAIVASRTQPLEWPLSGNEAPVIGPPRLDEKRHARR</sequence>
<feature type="transmembrane region" description="Helical" evidence="7">
    <location>
        <begin position="234"/>
        <end position="253"/>
    </location>
</feature>
<keyword evidence="10" id="KW-1185">Reference proteome</keyword>
<dbReference type="InterPro" id="IPR049326">
    <property type="entry name" value="Rhodopsin_dom_fungi"/>
</dbReference>
<proteinExistence type="inferred from homology"/>
<feature type="compositionally biased region" description="Basic and acidic residues" evidence="6">
    <location>
        <begin position="359"/>
        <end position="368"/>
    </location>
</feature>
<dbReference type="Pfam" id="PF20684">
    <property type="entry name" value="Fung_rhodopsin"/>
    <property type="match status" value="1"/>
</dbReference>
<feature type="transmembrane region" description="Helical" evidence="7">
    <location>
        <begin position="193"/>
        <end position="214"/>
    </location>
</feature>
<feature type="region of interest" description="Disordered" evidence="6">
    <location>
        <begin position="268"/>
        <end position="297"/>
    </location>
</feature>
<dbReference type="PANTHER" id="PTHR33048:SF147">
    <property type="entry name" value="INTEGRAL MEMBRANE PROTEIN"/>
    <property type="match status" value="1"/>
</dbReference>
<evidence type="ECO:0000256" key="4">
    <source>
        <dbReference type="ARBA" id="ARBA00023136"/>
    </source>
</evidence>
<keyword evidence="4 7" id="KW-0472">Membrane</keyword>
<feature type="transmembrane region" description="Helical" evidence="7">
    <location>
        <begin position="163"/>
        <end position="181"/>
    </location>
</feature>
<organism evidence="9 10">
    <name type="scientific">Seiridium unicorne</name>
    <dbReference type="NCBI Taxonomy" id="138068"/>
    <lineage>
        <taxon>Eukaryota</taxon>
        <taxon>Fungi</taxon>
        <taxon>Dikarya</taxon>
        <taxon>Ascomycota</taxon>
        <taxon>Pezizomycotina</taxon>
        <taxon>Sordariomycetes</taxon>
        <taxon>Xylariomycetidae</taxon>
        <taxon>Amphisphaeriales</taxon>
        <taxon>Sporocadaceae</taxon>
        <taxon>Seiridium</taxon>
    </lineage>
</organism>
<comment type="subcellular location">
    <subcellularLocation>
        <location evidence="1">Membrane</location>
        <topology evidence="1">Multi-pass membrane protein</topology>
    </subcellularLocation>
</comment>
<accession>A0ABR2VAQ0</accession>
<evidence type="ECO:0000259" key="8">
    <source>
        <dbReference type="Pfam" id="PF20684"/>
    </source>
</evidence>
<name>A0ABR2VAQ0_9PEZI</name>
<dbReference type="InterPro" id="IPR052337">
    <property type="entry name" value="SAT4-like"/>
</dbReference>
<evidence type="ECO:0000256" key="1">
    <source>
        <dbReference type="ARBA" id="ARBA00004141"/>
    </source>
</evidence>
<comment type="caution">
    <text evidence="9">The sequence shown here is derived from an EMBL/GenBank/DDBJ whole genome shotgun (WGS) entry which is preliminary data.</text>
</comment>
<dbReference type="PANTHER" id="PTHR33048">
    <property type="entry name" value="PTH11-LIKE INTEGRAL MEMBRANE PROTEIN (AFU_ORTHOLOGUE AFUA_5G11245)"/>
    <property type="match status" value="1"/>
</dbReference>
<keyword evidence="3 7" id="KW-1133">Transmembrane helix</keyword>
<reference evidence="9 10" key="1">
    <citation type="journal article" date="2024" name="J. Plant Pathol.">
        <title>Sequence and assembly of the genome of Seiridium unicorne, isolate CBS 538.82, causal agent of cypress canker disease.</title>
        <authorList>
            <person name="Scali E."/>
            <person name="Rocca G.D."/>
            <person name="Danti R."/>
            <person name="Garbelotto M."/>
            <person name="Barberini S."/>
            <person name="Baroncelli R."/>
            <person name="Emiliani G."/>
        </authorList>
    </citation>
    <scope>NUCLEOTIDE SEQUENCE [LARGE SCALE GENOMIC DNA]</scope>
    <source>
        <strain evidence="9 10">BM-138-508</strain>
    </source>
</reference>
<feature type="compositionally biased region" description="Basic and acidic residues" evidence="6">
    <location>
        <begin position="268"/>
        <end position="289"/>
    </location>
</feature>
<feature type="domain" description="Rhodopsin" evidence="8">
    <location>
        <begin position="34"/>
        <end position="257"/>
    </location>
</feature>
<evidence type="ECO:0000313" key="10">
    <source>
        <dbReference type="Proteomes" id="UP001408356"/>
    </source>
</evidence>
<evidence type="ECO:0000256" key="3">
    <source>
        <dbReference type="ARBA" id="ARBA00022989"/>
    </source>
</evidence>
<dbReference type="Proteomes" id="UP001408356">
    <property type="component" value="Unassembled WGS sequence"/>
</dbReference>
<gene>
    <name evidence="9" type="ORF">SUNI508_03862</name>
</gene>
<comment type="similarity">
    <text evidence="5">Belongs to the SAT4 family.</text>
</comment>
<protein>
    <recommendedName>
        <fullName evidence="8">Rhodopsin domain-containing protein</fullName>
    </recommendedName>
</protein>
<keyword evidence="2 7" id="KW-0812">Transmembrane</keyword>
<evidence type="ECO:0000256" key="7">
    <source>
        <dbReference type="SAM" id="Phobius"/>
    </source>
</evidence>
<evidence type="ECO:0000256" key="6">
    <source>
        <dbReference type="SAM" id="MobiDB-lite"/>
    </source>
</evidence>
<feature type="transmembrane region" description="Helical" evidence="7">
    <location>
        <begin position="50"/>
        <end position="67"/>
    </location>
</feature>
<evidence type="ECO:0000256" key="5">
    <source>
        <dbReference type="ARBA" id="ARBA00038359"/>
    </source>
</evidence>
<feature type="region of interest" description="Disordered" evidence="6">
    <location>
        <begin position="339"/>
        <end position="368"/>
    </location>
</feature>
<evidence type="ECO:0000313" key="9">
    <source>
        <dbReference type="EMBL" id="KAK9423846.1"/>
    </source>
</evidence>
<evidence type="ECO:0000256" key="2">
    <source>
        <dbReference type="ARBA" id="ARBA00022692"/>
    </source>
</evidence>
<dbReference type="EMBL" id="JARVKF010000057">
    <property type="protein sequence ID" value="KAK9423846.1"/>
    <property type="molecule type" value="Genomic_DNA"/>
</dbReference>